<protein>
    <recommendedName>
        <fullName evidence="2">histidine kinase</fullName>
        <ecNumber evidence="2">2.7.13.3</ecNumber>
    </recommendedName>
</protein>
<dbReference type="GO" id="GO:0046983">
    <property type="term" value="F:protein dimerization activity"/>
    <property type="evidence" value="ECO:0007669"/>
    <property type="project" value="InterPro"/>
</dbReference>
<evidence type="ECO:0000256" key="8">
    <source>
        <dbReference type="ARBA" id="ARBA00023012"/>
    </source>
</evidence>
<dbReference type="SMART" id="SM00387">
    <property type="entry name" value="HATPase_c"/>
    <property type="match status" value="1"/>
</dbReference>
<keyword evidence="3" id="KW-0597">Phosphoprotein</keyword>
<evidence type="ECO:0000256" key="9">
    <source>
        <dbReference type="SAM" id="Phobius"/>
    </source>
</evidence>
<evidence type="ECO:0000256" key="2">
    <source>
        <dbReference type="ARBA" id="ARBA00012438"/>
    </source>
</evidence>
<dbReference type="InterPro" id="IPR005467">
    <property type="entry name" value="His_kinase_dom"/>
</dbReference>
<dbReference type="PANTHER" id="PTHR24421:SF10">
    <property type="entry name" value="NITRATE_NITRITE SENSOR PROTEIN NARQ"/>
    <property type="match status" value="1"/>
</dbReference>
<dbReference type="Proteomes" id="UP000612233">
    <property type="component" value="Unassembled WGS sequence"/>
</dbReference>
<evidence type="ECO:0000256" key="3">
    <source>
        <dbReference type="ARBA" id="ARBA00022553"/>
    </source>
</evidence>
<dbReference type="Gene3D" id="1.20.5.1930">
    <property type="match status" value="1"/>
</dbReference>
<gene>
    <name evidence="11" type="ORF">IC235_09240</name>
</gene>
<evidence type="ECO:0000256" key="6">
    <source>
        <dbReference type="ARBA" id="ARBA00022777"/>
    </source>
</evidence>
<dbReference type="PANTHER" id="PTHR24421">
    <property type="entry name" value="NITRATE/NITRITE SENSOR PROTEIN NARX-RELATED"/>
    <property type="match status" value="1"/>
</dbReference>
<dbReference type="CDD" id="cd16917">
    <property type="entry name" value="HATPase_UhpB-NarQ-NarX-like"/>
    <property type="match status" value="1"/>
</dbReference>
<dbReference type="PROSITE" id="PS50109">
    <property type="entry name" value="HIS_KIN"/>
    <property type="match status" value="1"/>
</dbReference>
<keyword evidence="12" id="KW-1185">Reference proteome</keyword>
<evidence type="ECO:0000256" key="1">
    <source>
        <dbReference type="ARBA" id="ARBA00000085"/>
    </source>
</evidence>
<evidence type="ECO:0000256" key="7">
    <source>
        <dbReference type="ARBA" id="ARBA00022840"/>
    </source>
</evidence>
<evidence type="ECO:0000313" key="12">
    <source>
        <dbReference type="Proteomes" id="UP000612233"/>
    </source>
</evidence>
<keyword evidence="6 11" id="KW-0418">Kinase</keyword>
<dbReference type="GO" id="GO:0005524">
    <property type="term" value="F:ATP binding"/>
    <property type="evidence" value="ECO:0007669"/>
    <property type="project" value="UniProtKB-KW"/>
</dbReference>
<evidence type="ECO:0000259" key="10">
    <source>
        <dbReference type="PROSITE" id="PS50109"/>
    </source>
</evidence>
<keyword evidence="7" id="KW-0067">ATP-binding</keyword>
<dbReference type="RefSeq" id="WP_191004889.1">
    <property type="nucleotide sequence ID" value="NZ_JACXAD010000008.1"/>
</dbReference>
<dbReference type="InterPro" id="IPR003594">
    <property type="entry name" value="HATPase_dom"/>
</dbReference>
<name>A0A927BDN6_9BACT</name>
<proteinExistence type="predicted"/>
<comment type="catalytic activity">
    <reaction evidence="1">
        <text>ATP + protein L-histidine = ADP + protein N-phospho-L-histidine.</text>
        <dbReference type="EC" id="2.7.13.3"/>
    </reaction>
</comment>
<dbReference type="InterPro" id="IPR050482">
    <property type="entry name" value="Sensor_HK_TwoCompSys"/>
</dbReference>
<dbReference type="GO" id="GO:0016020">
    <property type="term" value="C:membrane"/>
    <property type="evidence" value="ECO:0007669"/>
    <property type="project" value="InterPro"/>
</dbReference>
<dbReference type="InterPro" id="IPR036890">
    <property type="entry name" value="HATPase_C_sf"/>
</dbReference>
<sequence>MQTPTPDLIFVLIIGTTVMVVLLVFIFVMVVLSQRRMINYQVALHASKQEVFKAVFEAQEGERQRLAADLHDSVGQVLSVIKLNLHRLKKMEAPAPLPARQALLADTNSLTEDCINEIRNIIHNILPPLLTDYGLVAALQHLATKMEKATGLRIIFRAEQGGGRYAREVEVALYRVTQELLNNALKHARATVIEFSLQQHATGLVFTFTDNGVGFERDKVTPGQGLKNLESRVALLHGEIKLGPGPGGGTLTQVQLQAQPAVEVT</sequence>
<dbReference type="AlphaFoldDB" id="A0A927BDN6"/>
<dbReference type="EC" id="2.7.13.3" evidence="2"/>
<evidence type="ECO:0000313" key="11">
    <source>
        <dbReference type="EMBL" id="MBD2768073.1"/>
    </source>
</evidence>
<keyword evidence="5" id="KW-0547">Nucleotide-binding</keyword>
<keyword evidence="9" id="KW-1133">Transmembrane helix</keyword>
<evidence type="ECO:0000256" key="5">
    <source>
        <dbReference type="ARBA" id="ARBA00022741"/>
    </source>
</evidence>
<dbReference type="SUPFAM" id="SSF55874">
    <property type="entry name" value="ATPase domain of HSP90 chaperone/DNA topoisomerase II/histidine kinase"/>
    <property type="match status" value="1"/>
</dbReference>
<keyword evidence="4" id="KW-0808">Transferase</keyword>
<comment type="caution">
    <text evidence="11">The sequence shown here is derived from an EMBL/GenBank/DDBJ whole genome shotgun (WGS) entry which is preliminary data.</text>
</comment>
<feature type="domain" description="Histidine kinase" evidence="10">
    <location>
        <begin position="69"/>
        <end position="260"/>
    </location>
</feature>
<feature type="transmembrane region" description="Helical" evidence="9">
    <location>
        <begin position="12"/>
        <end position="32"/>
    </location>
</feature>
<evidence type="ECO:0000256" key="4">
    <source>
        <dbReference type="ARBA" id="ARBA00022679"/>
    </source>
</evidence>
<keyword evidence="9" id="KW-0472">Membrane</keyword>
<dbReference type="Pfam" id="PF02518">
    <property type="entry name" value="HATPase_c"/>
    <property type="match status" value="1"/>
</dbReference>
<dbReference type="Gene3D" id="3.30.565.10">
    <property type="entry name" value="Histidine kinase-like ATPase, C-terminal domain"/>
    <property type="match status" value="1"/>
</dbReference>
<reference evidence="11" key="1">
    <citation type="submission" date="2020-09" db="EMBL/GenBank/DDBJ databases">
        <authorList>
            <person name="Kim M.K."/>
        </authorList>
    </citation>
    <scope>NUCLEOTIDE SEQUENCE</scope>
    <source>
        <strain evidence="11">BT664</strain>
    </source>
</reference>
<dbReference type="InterPro" id="IPR011712">
    <property type="entry name" value="Sig_transdc_His_kin_sub3_dim/P"/>
</dbReference>
<accession>A0A927BDN6</accession>
<organism evidence="11 12">
    <name type="scientific">Hymenobacter montanus</name>
    <dbReference type="NCBI Taxonomy" id="2771359"/>
    <lineage>
        <taxon>Bacteria</taxon>
        <taxon>Pseudomonadati</taxon>
        <taxon>Bacteroidota</taxon>
        <taxon>Cytophagia</taxon>
        <taxon>Cytophagales</taxon>
        <taxon>Hymenobacteraceae</taxon>
        <taxon>Hymenobacter</taxon>
    </lineage>
</organism>
<keyword evidence="9" id="KW-0812">Transmembrane</keyword>
<keyword evidence="8" id="KW-0902">Two-component regulatory system</keyword>
<dbReference type="EMBL" id="JACXAD010000008">
    <property type="protein sequence ID" value="MBD2768073.1"/>
    <property type="molecule type" value="Genomic_DNA"/>
</dbReference>
<dbReference type="GO" id="GO:0000155">
    <property type="term" value="F:phosphorelay sensor kinase activity"/>
    <property type="evidence" value="ECO:0007669"/>
    <property type="project" value="InterPro"/>
</dbReference>
<dbReference type="Pfam" id="PF07730">
    <property type="entry name" value="HisKA_3"/>
    <property type="match status" value="1"/>
</dbReference>